<dbReference type="RefSeq" id="WP_172177683.1">
    <property type="nucleotide sequence ID" value="NZ_CASGIA010000039.1"/>
</dbReference>
<sequence>MKKVLRVAGAIPSVALYPITRNATFFVFMFILGITCGMFEIPDSNTTGPYPHLFTELFTELYILCALLAAMPQRVRRWIRGIVCAVLYAAAIADVWCFVRLGSTINPSMLMLIGETNSNETSEFLSTYLTWNTIVSPVGTILLIIPIHITTWAICKSRTLERLTGNTLRPPFFTRHNRLLTILSGVTVTAVFVYSLTDCFDNKKATVRLMSYNNIGSVEHELTKPDRAVLYMPIHRLAFSIYANHLTAMQLVRLVEATNHIKIDSCTFRSPDIVLIIGESYNRHHSQLYGYDVPTTPRQLERERLGELVAFKDVISPWNLTSYVFKYVFSLHSVGDSGQWCDRPLFPEIFKKAGYHVTFVTNQFLPKTGEAVYDFSGGFFLNDPKLSAAQFSARNTSLHRFDDGILADYDSLSHKQGRANLTILHLMGQHVAYHDRTPKRWSHFKPGDYRHRKLKSWERGFLADYDNATLYNDSIVDEVLRRFEDREAIVIYMPDHGEECFGDDMHIVGRLHSATIDYRLAHEEFEIPFWIWRSHKYAEAHPEIDTEIKAACNRPFMTDNVAHLLLYLGGIACPEYCDSRNPLSQNYDSLRPRVIKNTTDYDKLRTEHHDRKK</sequence>
<feature type="domain" description="Sulfatase N-terminal" evidence="8">
    <location>
        <begin position="271"/>
        <end position="543"/>
    </location>
</feature>
<feature type="transmembrane region" description="Helical" evidence="7">
    <location>
        <begin position="78"/>
        <end position="101"/>
    </location>
</feature>
<evidence type="ECO:0000256" key="4">
    <source>
        <dbReference type="ARBA" id="ARBA00022692"/>
    </source>
</evidence>
<keyword evidence="3 9" id="KW-0808">Transferase</keyword>
<reference evidence="9 10" key="1">
    <citation type="submission" date="2020-05" db="EMBL/GenBank/DDBJ databases">
        <title>Distinct polysaccharide utilization as determinants for interspecies competition between intestinal Prevotella spp.</title>
        <authorList>
            <person name="Galvez E.J.C."/>
            <person name="Iljazovic A."/>
            <person name="Strowig T."/>
        </authorList>
    </citation>
    <scope>NUCLEOTIDE SEQUENCE [LARGE SCALE GENOMIC DNA]</scope>
    <source>
        <strain evidence="9 10">PROD</strain>
    </source>
</reference>
<keyword evidence="10" id="KW-1185">Reference proteome</keyword>
<dbReference type="SUPFAM" id="SSF53649">
    <property type="entry name" value="Alkaline phosphatase-like"/>
    <property type="match status" value="1"/>
</dbReference>
<dbReference type="InterPro" id="IPR040423">
    <property type="entry name" value="PEA_transferase"/>
</dbReference>
<evidence type="ECO:0000256" key="6">
    <source>
        <dbReference type="ARBA" id="ARBA00023136"/>
    </source>
</evidence>
<dbReference type="Proteomes" id="UP001193734">
    <property type="component" value="Unassembled WGS sequence"/>
</dbReference>
<comment type="caution">
    <text evidence="9">The sequence shown here is derived from an EMBL/GenBank/DDBJ whole genome shotgun (WGS) entry which is preliminary data.</text>
</comment>
<evidence type="ECO:0000256" key="1">
    <source>
        <dbReference type="ARBA" id="ARBA00004651"/>
    </source>
</evidence>
<feature type="transmembrane region" description="Helical" evidence="7">
    <location>
        <begin position="53"/>
        <end position="71"/>
    </location>
</feature>
<dbReference type="PANTHER" id="PTHR30443:SF2">
    <property type="entry name" value="PHOSPHOETHANOLAMINE TRANSFERASE EPTC"/>
    <property type="match status" value="1"/>
</dbReference>
<keyword evidence="5 7" id="KW-1133">Transmembrane helix</keyword>
<dbReference type="Gene3D" id="3.40.720.10">
    <property type="entry name" value="Alkaline Phosphatase, subunit A"/>
    <property type="match status" value="1"/>
</dbReference>
<evidence type="ECO:0000256" key="2">
    <source>
        <dbReference type="ARBA" id="ARBA00022475"/>
    </source>
</evidence>
<dbReference type="InterPro" id="IPR000917">
    <property type="entry name" value="Sulfatase_N"/>
</dbReference>
<dbReference type="GeneID" id="82157976"/>
<dbReference type="PANTHER" id="PTHR30443">
    <property type="entry name" value="INNER MEMBRANE PROTEIN"/>
    <property type="match status" value="1"/>
</dbReference>
<gene>
    <name evidence="9" type="ORF">HPS55_09395</name>
</gene>
<comment type="subcellular location">
    <subcellularLocation>
        <location evidence="1">Cell membrane</location>
        <topology evidence="1">Multi-pass membrane protein</topology>
    </subcellularLocation>
</comment>
<protein>
    <submittedName>
        <fullName evidence="9">Phosphoethanolamine transferase</fullName>
    </submittedName>
</protein>
<proteinExistence type="predicted"/>
<keyword evidence="2" id="KW-1003">Cell membrane</keyword>
<evidence type="ECO:0000259" key="8">
    <source>
        <dbReference type="Pfam" id="PF00884"/>
    </source>
</evidence>
<organism evidence="9 10">
    <name type="scientific">Xylanibacter rodentium</name>
    <dbReference type="NCBI Taxonomy" id="2736289"/>
    <lineage>
        <taxon>Bacteria</taxon>
        <taxon>Pseudomonadati</taxon>
        <taxon>Bacteroidota</taxon>
        <taxon>Bacteroidia</taxon>
        <taxon>Bacteroidales</taxon>
        <taxon>Prevotellaceae</taxon>
        <taxon>Xylanibacter</taxon>
    </lineage>
</organism>
<evidence type="ECO:0000256" key="3">
    <source>
        <dbReference type="ARBA" id="ARBA00022679"/>
    </source>
</evidence>
<dbReference type="EMBL" id="JABKKE010000014">
    <property type="protein sequence ID" value="NPE14532.1"/>
    <property type="molecule type" value="Genomic_DNA"/>
</dbReference>
<keyword evidence="6 7" id="KW-0472">Membrane</keyword>
<name>A0ABX2AUU1_9BACT</name>
<evidence type="ECO:0000313" key="10">
    <source>
        <dbReference type="Proteomes" id="UP001193734"/>
    </source>
</evidence>
<dbReference type="InterPro" id="IPR058130">
    <property type="entry name" value="PEA_transf_C"/>
</dbReference>
<dbReference type="Pfam" id="PF00884">
    <property type="entry name" value="Sulfatase"/>
    <property type="match status" value="1"/>
</dbReference>
<accession>A0ABX2AUU1</accession>
<evidence type="ECO:0000256" key="5">
    <source>
        <dbReference type="ARBA" id="ARBA00022989"/>
    </source>
</evidence>
<evidence type="ECO:0000256" key="7">
    <source>
        <dbReference type="SAM" id="Phobius"/>
    </source>
</evidence>
<dbReference type="GO" id="GO:0016740">
    <property type="term" value="F:transferase activity"/>
    <property type="evidence" value="ECO:0007669"/>
    <property type="project" value="UniProtKB-KW"/>
</dbReference>
<dbReference type="CDD" id="cd16017">
    <property type="entry name" value="LptA"/>
    <property type="match status" value="1"/>
</dbReference>
<dbReference type="InterPro" id="IPR017850">
    <property type="entry name" value="Alkaline_phosphatase_core_sf"/>
</dbReference>
<feature type="transmembrane region" description="Helical" evidence="7">
    <location>
        <begin position="21"/>
        <end position="41"/>
    </location>
</feature>
<feature type="transmembrane region" description="Helical" evidence="7">
    <location>
        <begin position="176"/>
        <end position="196"/>
    </location>
</feature>
<evidence type="ECO:0000313" key="9">
    <source>
        <dbReference type="EMBL" id="NPE14532.1"/>
    </source>
</evidence>
<feature type="transmembrane region" description="Helical" evidence="7">
    <location>
        <begin position="134"/>
        <end position="155"/>
    </location>
</feature>
<keyword evidence="4 7" id="KW-0812">Transmembrane</keyword>